<reference evidence="9 10" key="3">
    <citation type="journal article" date="2015" name="Genome Announc.">
        <title>Draft Genome Sequence of the Archiascomycetous Yeast Saitoella complicata.</title>
        <authorList>
            <person name="Yamauchi K."/>
            <person name="Kondo S."/>
            <person name="Hamamoto M."/>
            <person name="Takahashi Y."/>
            <person name="Ogura Y."/>
            <person name="Hayashi T."/>
            <person name="Nishida H."/>
        </authorList>
    </citation>
    <scope>NUCLEOTIDE SEQUENCE [LARGE SCALE GENOMIC DNA]</scope>
    <source>
        <strain evidence="9 10">NRRL Y-17804</strain>
    </source>
</reference>
<keyword evidence="4" id="KW-0805">Transcription regulation</keyword>
<dbReference type="GO" id="GO:0005634">
    <property type="term" value="C:nucleus"/>
    <property type="evidence" value="ECO:0007669"/>
    <property type="project" value="UniProtKB-SubCell"/>
</dbReference>
<evidence type="ECO:0000259" key="8">
    <source>
        <dbReference type="Pfam" id="PF13867"/>
    </source>
</evidence>
<feature type="compositionally biased region" description="Polar residues" evidence="7">
    <location>
        <begin position="30"/>
        <end position="39"/>
    </location>
</feature>
<dbReference type="Proteomes" id="UP000033140">
    <property type="component" value="Unassembled WGS sequence"/>
</dbReference>
<keyword evidence="5" id="KW-0804">Transcription</keyword>
<evidence type="ECO:0000313" key="10">
    <source>
        <dbReference type="Proteomes" id="UP000033140"/>
    </source>
</evidence>
<organism evidence="9 10">
    <name type="scientific">Saitoella complicata (strain BCRC 22490 / CBS 7301 / JCM 7358 / NBRC 10748 / NRRL Y-17804)</name>
    <dbReference type="NCBI Taxonomy" id="698492"/>
    <lineage>
        <taxon>Eukaryota</taxon>
        <taxon>Fungi</taxon>
        <taxon>Dikarya</taxon>
        <taxon>Ascomycota</taxon>
        <taxon>Taphrinomycotina</taxon>
        <taxon>Taphrinomycotina incertae sedis</taxon>
        <taxon>Saitoella</taxon>
    </lineage>
</organism>
<gene>
    <name evidence="9" type="ORF">G7K_1535-t1</name>
</gene>
<comment type="caution">
    <text evidence="9">The sequence shown here is derived from an EMBL/GenBank/DDBJ whole genome shotgun (WGS) entry which is preliminary data.</text>
</comment>
<name>A0A0E9NBS5_SAICN</name>
<evidence type="ECO:0000256" key="1">
    <source>
        <dbReference type="ARBA" id="ARBA00004123"/>
    </source>
</evidence>
<reference evidence="9 10" key="2">
    <citation type="journal article" date="2014" name="J. Gen. Appl. Microbiol.">
        <title>The early diverging ascomycetous budding yeast Saitoella complicata has three histone deacetylases belonging to the Clr6, Hos2, and Rpd3 lineages.</title>
        <authorList>
            <person name="Nishida H."/>
            <person name="Matsumoto T."/>
            <person name="Kondo S."/>
            <person name="Hamamoto M."/>
            <person name="Yoshikawa H."/>
        </authorList>
    </citation>
    <scope>NUCLEOTIDE SEQUENCE [LARGE SCALE GENOMIC DNA]</scope>
    <source>
        <strain evidence="9 10">NRRL Y-17804</strain>
    </source>
</reference>
<feature type="region of interest" description="Disordered" evidence="7">
    <location>
        <begin position="1"/>
        <end position="44"/>
    </location>
</feature>
<feature type="compositionally biased region" description="Basic and acidic residues" evidence="7">
    <location>
        <begin position="19"/>
        <end position="29"/>
    </location>
</feature>
<proteinExistence type="inferred from homology"/>
<keyword evidence="3" id="KW-0678">Repressor</keyword>
<evidence type="ECO:0000256" key="2">
    <source>
        <dbReference type="ARBA" id="ARBA00006283"/>
    </source>
</evidence>
<evidence type="ECO:0000256" key="3">
    <source>
        <dbReference type="ARBA" id="ARBA00022491"/>
    </source>
</evidence>
<evidence type="ECO:0000256" key="7">
    <source>
        <dbReference type="SAM" id="MobiDB-lite"/>
    </source>
</evidence>
<evidence type="ECO:0000256" key="5">
    <source>
        <dbReference type="ARBA" id="ARBA00023163"/>
    </source>
</evidence>
<sequence>MPPVRSRVTIPGNGGRDNSVQKDATEERGSATTQPTSSKEVPPLDFTSLPLSTLRKYRHTYNLAFTPTTYPSALYGPLLNPSQNLNNAREYTMVKRSTTYHGSVKDELAGVVRKHFVAMPIKDNDVIVNFLYSVKNRDKTTTLKTLDMVRAIWFIGINRHIGVLEGSVSILTGFLSYCCYSRRVILAANTA</sequence>
<comment type="subcellular location">
    <subcellularLocation>
        <location evidence="1">Nucleus</location>
    </subcellularLocation>
</comment>
<dbReference type="STRING" id="698492.A0A0E9NBS5"/>
<protein>
    <recommendedName>
        <fullName evidence="8">Histone deacetylase complex subunit SAP30 Sin3 binding domain-containing protein</fullName>
    </recommendedName>
</protein>
<evidence type="ECO:0000256" key="4">
    <source>
        <dbReference type="ARBA" id="ARBA00023015"/>
    </source>
</evidence>
<accession>A0A0E9NBS5</accession>
<dbReference type="InterPro" id="IPR025718">
    <property type="entry name" value="SAP30_Sin3-bd"/>
</dbReference>
<dbReference type="InterPro" id="IPR024145">
    <property type="entry name" value="His_deAcase_SAP30/SAP30L"/>
</dbReference>
<dbReference type="InterPro" id="IPR038291">
    <property type="entry name" value="SAP30_C_sf"/>
</dbReference>
<dbReference type="Pfam" id="PF13867">
    <property type="entry name" value="SAP30_Sin3_bdg"/>
    <property type="match status" value="1"/>
</dbReference>
<dbReference type="AlphaFoldDB" id="A0A0E9NBS5"/>
<dbReference type="Gene3D" id="6.10.160.20">
    <property type="match status" value="1"/>
</dbReference>
<reference evidence="9 10" key="1">
    <citation type="journal article" date="2011" name="J. Gen. Appl. Microbiol.">
        <title>Draft genome sequencing of the enigmatic yeast Saitoella complicata.</title>
        <authorList>
            <person name="Nishida H."/>
            <person name="Hamamoto M."/>
            <person name="Sugiyama J."/>
        </authorList>
    </citation>
    <scope>NUCLEOTIDE SEQUENCE [LARGE SCALE GENOMIC DNA]</scope>
    <source>
        <strain evidence="9 10">NRRL Y-17804</strain>
    </source>
</reference>
<dbReference type="EMBL" id="BACD03000008">
    <property type="protein sequence ID" value="GAO47327.1"/>
    <property type="molecule type" value="Genomic_DNA"/>
</dbReference>
<dbReference type="OMA" id="NAREYTM"/>
<feature type="domain" description="Histone deacetylase complex subunit SAP30 Sin3 binding" evidence="8">
    <location>
        <begin position="99"/>
        <end position="135"/>
    </location>
</feature>
<evidence type="ECO:0000313" key="9">
    <source>
        <dbReference type="EMBL" id="GAO47327.1"/>
    </source>
</evidence>
<evidence type="ECO:0000256" key="6">
    <source>
        <dbReference type="ARBA" id="ARBA00023242"/>
    </source>
</evidence>
<comment type="similarity">
    <text evidence="2">Belongs to the SAP30 family.</text>
</comment>
<keyword evidence="6" id="KW-0539">Nucleus</keyword>
<dbReference type="PANTHER" id="PTHR13286">
    <property type="entry name" value="SAP30"/>
    <property type="match status" value="1"/>
</dbReference>
<keyword evidence="10" id="KW-1185">Reference proteome</keyword>